<protein>
    <submittedName>
        <fullName evidence="2">Flagellar biosynthesis protein FlgP</fullName>
    </submittedName>
</protein>
<keyword evidence="2" id="KW-0969">Cilium</keyword>
<dbReference type="InterPro" id="IPR007293">
    <property type="entry name" value="FlgP"/>
</dbReference>
<dbReference type="EMBL" id="MAAF01000016">
    <property type="protein sequence ID" value="OUR84536.1"/>
    <property type="molecule type" value="Genomic_DNA"/>
</dbReference>
<dbReference type="PROSITE" id="PS51257">
    <property type="entry name" value="PROKAR_LIPOPROTEIN"/>
    <property type="match status" value="1"/>
</dbReference>
<keyword evidence="2" id="KW-0966">Cell projection</keyword>
<evidence type="ECO:0000313" key="2">
    <source>
        <dbReference type="EMBL" id="OUR84536.1"/>
    </source>
</evidence>
<reference evidence="3" key="1">
    <citation type="journal article" date="2017" name="Proc. Natl. Acad. Sci. U.S.A.">
        <title>Simulation of Deepwater Horizon oil plume reveals substrate specialization within a complex community of hydrocarbon degraders.</title>
        <authorList>
            <person name="Hu P."/>
            <person name="Dubinsky E.A."/>
            <person name="Probst A.J."/>
            <person name="Wang J."/>
            <person name="Sieber C.M.K."/>
            <person name="Tom L.M."/>
            <person name="Gardinali P."/>
            <person name="Banfield J.F."/>
            <person name="Atlas R.M."/>
            <person name="Andersen G.L."/>
        </authorList>
    </citation>
    <scope>NUCLEOTIDE SEQUENCE [LARGE SCALE GENOMIC DNA]</scope>
</reference>
<evidence type="ECO:0000313" key="3">
    <source>
        <dbReference type="Proteomes" id="UP000243053"/>
    </source>
</evidence>
<keyword evidence="1" id="KW-0732">Signal</keyword>
<keyword evidence="2" id="KW-0282">Flagellum</keyword>
<comment type="caution">
    <text evidence="2">The sequence shown here is derived from an EMBL/GenBank/DDBJ whole genome shotgun (WGS) entry which is preliminary data.</text>
</comment>
<organism evidence="2 3">
    <name type="scientific">Colwellia psychrerythraea</name>
    <name type="common">Vibrio psychroerythus</name>
    <dbReference type="NCBI Taxonomy" id="28229"/>
    <lineage>
        <taxon>Bacteria</taxon>
        <taxon>Pseudomonadati</taxon>
        <taxon>Pseudomonadota</taxon>
        <taxon>Gammaproteobacteria</taxon>
        <taxon>Alteromonadales</taxon>
        <taxon>Colwelliaceae</taxon>
        <taxon>Colwellia</taxon>
    </lineage>
</organism>
<dbReference type="Proteomes" id="UP000243053">
    <property type="component" value="Unassembled WGS sequence"/>
</dbReference>
<dbReference type="AlphaFoldDB" id="A0A1Y5ESV7"/>
<accession>A0A1Y5ESV7</accession>
<feature type="signal peptide" evidence="1">
    <location>
        <begin position="1"/>
        <end position="24"/>
    </location>
</feature>
<sequence>MIKSLTRFIFILSALILTSACSLVYDKHVQWQTVKPEVFPVLYATGFAPISMQKSTHETQRMLMAIKASKIAAYAELAEQVYGQQVSGKVTMADLLIEDQQLTASIQGIIRGAKVVKSYPVGDVYTTELELNFEDVYNIYQANQHRKEIKEVTHF</sequence>
<gene>
    <name evidence="2" type="ORF">A9Q75_02505</name>
</gene>
<proteinExistence type="predicted"/>
<feature type="chain" id="PRO_5012396039" evidence="1">
    <location>
        <begin position="25"/>
        <end position="155"/>
    </location>
</feature>
<evidence type="ECO:0000256" key="1">
    <source>
        <dbReference type="SAM" id="SignalP"/>
    </source>
</evidence>
<name>A0A1Y5ESV7_COLPS</name>
<dbReference type="PIRSF" id="PIRSF028687">
    <property type="entry name" value="UCP028687"/>
    <property type="match status" value="1"/>
</dbReference>